<dbReference type="GO" id="GO:0009897">
    <property type="term" value="C:external side of plasma membrane"/>
    <property type="evidence" value="ECO:0007669"/>
    <property type="project" value="TreeGrafter"/>
</dbReference>
<dbReference type="GO" id="GO:0050852">
    <property type="term" value="P:T cell receptor signaling pathway"/>
    <property type="evidence" value="ECO:0007669"/>
    <property type="project" value="TreeGrafter"/>
</dbReference>
<reference evidence="10" key="2">
    <citation type="submission" date="2025-09" db="UniProtKB">
        <authorList>
            <consortium name="Ensembl"/>
        </authorList>
    </citation>
    <scope>IDENTIFICATION</scope>
</reference>
<accession>A0A8C4GGP1</accession>
<evidence type="ECO:0000256" key="9">
    <source>
        <dbReference type="SAM" id="Phobius"/>
    </source>
</evidence>
<dbReference type="Ensembl" id="ENSDLAT00005008141.2">
    <property type="protein sequence ID" value="ENSDLAP00005007462.1"/>
    <property type="gene ID" value="ENSDLAG00005003889.2"/>
</dbReference>
<evidence type="ECO:0000256" key="7">
    <source>
        <dbReference type="ARBA" id="ARBA00023180"/>
    </source>
</evidence>
<dbReference type="Proteomes" id="UP000694389">
    <property type="component" value="Unassembled WGS sequence"/>
</dbReference>
<dbReference type="InterPro" id="IPR013783">
    <property type="entry name" value="Ig-like_fold"/>
</dbReference>
<evidence type="ECO:0000256" key="4">
    <source>
        <dbReference type="ARBA" id="ARBA00022989"/>
    </source>
</evidence>
<keyword evidence="2 9" id="KW-0812">Transmembrane</keyword>
<reference evidence="10" key="1">
    <citation type="submission" date="2025-08" db="UniProtKB">
        <authorList>
            <consortium name="Ensembl"/>
        </authorList>
    </citation>
    <scope>IDENTIFICATION</scope>
</reference>
<dbReference type="InterPro" id="IPR040216">
    <property type="entry name" value="CTLA4/CD28"/>
</dbReference>
<comment type="subcellular location">
    <subcellularLocation>
        <location evidence="1">Membrane</location>
        <topology evidence="1">Single-pass type I membrane protein</topology>
    </subcellularLocation>
</comment>
<evidence type="ECO:0000256" key="6">
    <source>
        <dbReference type="ARBA" id="ARBA00023157"/>
    </source>
</evidence>
<keyword evidence="11" id="KW-1185">Reference proteome</keyword>
<keyword evidence="6" id="KW-1015">Disulfide bond</keyword>
<dbReference type="PANTHER" id="PTHR11494">
    <property type="entry name" value="CYTOTOXIC T-LYMPHOCYTE PROTEIN"/>
    <property type="match status" value="1"/>
</dbReference>
<keyword evidence="5 9" id="KW-0472">Membrane</keyword>
<sequence>QCTPILNYFHPTFPFFLPAVKVIQPYRVVTTNGTAQLSEEDSMPYPYPGPEELRVTLLKGLHGTQKVCSSVLILKEQREIKEEIEGEVTVSGLKATDTDMYRCEIEVFYPPPYLRLTGNGTLIHVIGETHTTYILSCAEDDEGDENMAPVSVPVVILVILVIFVLIIIIYLQVRALLFYFYSCYNDDLWLTGCSGIN</sequence>
<evidence type="ECO:0008006" key="12">
    <source>
        <dbReference type="Google" id="ProtNLM"/>
    </source>
</evidence>
<keyword evidence="7" id="KW-0325">Glycoprotein</keyword>
<proteinExistence type="predicted"/>
<organism evidence="10 11">
    <name type="scientific">Dicentrarchus labrax</name>
    <name type="common">European seabass</name>
    <name type="synonym">Morone labrax</name>
    <dbReference type="NCBI Taxonomy" id="13489"/>
    <lineage>
        <taxon>Eukaryota</taxon>
        <taxon>Metazoa</taxon>
        <taxon>Chordata</taxon>
        <taxon>Craniata</taxon>
        <taxon>Vertebrata</taxon>
        <taxon>Euteleostomi</taxon>
        <taxon>Actinopterygii</taxon>
        <taxon>Neopterygii</taxon>
        <taxon>Teleostei</taxon>
        <taxon>Neoteleostei</taxon>
        <taxon>Acanthomorphata</taxon>
        <taxon>Eupercaria</taxon>
        <taxon>Moronidae</taxon>
        <taxon>Dicentrarchus</taxon>
    </lineage>
</organism>
<keyword evidence="3" id="KW-0732">Signal</keyword>
<evidence type="ECO:0000256" key="3">
    <source>
        <dbReference type="ARBA" id="ARBA00022729"/>
    </source>
</evidence>
<evidence type="ECO:0000256" key="1">
    <source>
        <dbReference type="ARBA" id="ARBA00004479"/>
    </source>
</evidence>
<evidence type="ECO:0000313" key="11">
    <source>
        <dbReference type="Proteomes" id="UP000694389"/>
    </source>
</evidence>
<evidence type="ECO:0000256" key="2">
    <source>
        <dbReference type="ARBA" id="ARBA00022692"/>
    </source>
</evidence>
<dbReference type="AlphaFoldDB" id="A0A8C4GGP1"/>
<feature type="transmembrane region" description="Helical" evidence="9">
    <location>
        <begin position="150"/>
        <end position="171"/>
    </location>
</feature>
<dbReference type="GO" id="GO:0042129">
    <property type="term" value="P:regulation of T cell proliferation"/>
    <property type="evidence" value="ECO:0007669"/>
    <property type="project" value="InterPro"/>
</dbReference>
<evidence type="ECO:0000256" key="5">
    <source>
        <dbReference type="ARBA" id="ARBA00023136"/>
    </source>
</evidence>
<keyword evidence="8" id="KW-0393">Immunoglobulin domain</keyword>
<evidence type="ECO:0000256" key="8">
    <source>
        <dbReference type="ARBA" id="ARBA00023319"/>
    </source>
</evidence>
<protein>
    <recommendedName>
        <fullName evidence="12">Immunoglobulin V-set domain-containing protein</fullName>
    </recommendedName>
</protein>
<name>A0A8C4GGP1_DICLA</name>
<dbReference type="PANTHER" id="PTHR11494:SF8">
    <property type="entry name" value="CYTOTOXIC T-LYMPHOCYTE PROTEIN 4"/>
    <property type="match status" value="1"/>
</dbReference>
<dbReference type="GeneTree" id="ENSGT00940000174369"/>
<evidence type="ECO:0000313" key="10">
    <source>
        <dbReference type="Ensembl" id="ENSDLAP00005007462.1"/>
    </source>
</evidence>
<dbReference type="Gene3D" id="2.60.40.10">
    <property type="entry name" value="Immunoglobulins"/>
    <property type="match status" value="1"/>
</dbReference>
<keyword evidence="4 9" id="KW-1133">Transmembrane helix</keyword>